<dbReference type="AlphaFoldDB" id="A0A2W4WMZ6"/>
<evidence type="ECO:0000313" key="3">
    <source>
        <dbReference type="EMBL" id="PZO45920.1"/>
    </source>
</evidence>
<evidence type="ECO:0000256" key="1">
    <source>
        <dbReference type="SAM" id="MobiDB-lite"/>
    </source>
</evidence>
<reference evidence="3 4" key="2">
    <citation type="submission" date="2018-06" db="EMBL/GenBank/DDBJ databases">
        <title>Metagenomic assembly of (sub)arctic Cyanobacteria and their associated microbiome from non-axenic cultures.</title>
        <authorList>
            <person name="Baurain D."/>
        </authorList>
    </citation>
    <scope>NUCLEOTIDE SEQUENCE [LARGE SCALE GENOMIC DNA]</scope>
    <source>
        <strain evidence="3">ULC027bin1</strain>
    </source>
</reference>
<evidence type="ECO:0000313" key="4">
    <source>
        <dbReference type="Proteomes" id="UP000249794"/>
    </source>
</evidence>
<evidence type="ECO:0000256" key="2">
    <source>
        <dbReference type="SAM" id="Phobius"/>
    </source>
</evidence>
<reference evidence="4" key="1">
    <citation type="submission" date="2018-04" db="EMBL/GenBank/DDBJ databases">
        <authorList>
            <person name="Cornet L."/>
        </authorList>
    </citation>
    <scope>NUCLEOTIDE SEQUENCE [LARGE SCALE GENOMIC DNA]</scope>
</reference>
<protein>
    <submittedName>
        <fullName evidence="3">Uncharacterized protein</fullName>
    </submittedName>
</protein>
<organism evidence="3 4">
    <name type="scientific">Phormidesmis priestleyi</name>
    <dbReference type="NCBI Taxonomy" id="268141"/>
    <lineage>
        <taxon>Bacteria</taxon>
        <taxon>Bacillati</taxon>
        <taxon>Cyanobacteriota</taxon>
        <taxon>Cyanophyceae</taxon>
        <taxon>Leptolyngbyales</taxon>
        <taxon>Leptolyngbyaceae</taxon>
        <taxon>Phormidesmis</taxon>
    </lineage>
</organism>
<dbReference type="Proteomes" id="UP000249794">
    <property type="component" value="Unassembled WGS sequence"/>
</dbReference>
<accession>A0A2W4WMZ6</accession>
<feature type="region of interest" description="Disordered" evidence="1">
    <location>
        <begin position="96"/>
        <end position="131"/>
    </location>
</feature>
<sequence length="131" mass="14777">MADLLIPATIRSWLFFLLVFVLLGYPVTFSIVFGAIGGLAGGLATAWWQVKGGAPVPADEESTTQSWRRLHQIKEITSRWDLPLIGPSNAQKRYLERTQRTRSTKIPSGRVNHRISRRTNSRISRSSRSSR</sequence>
<keyword evidence="2" id="KW-1133">Transmembrane helix</keyword>
<name>A0A2W4WMZ6_9CYAN</name>
<gene>
    <name evidence="3" type="ORF">DCF15_21095</name>
</gene>
<proteinExistence type="predicted"/>
<dbReference type="EMBL" id="QBMP01000337">
    <property type="protein sequence ID" value="PZO45920.1"/>
    <property type="molecule type" value="Genomic_DNA"/>
</dbReference>
<feature type="compositionally biased region" description="Basic residues" evidence="1">
    <location>
        <begin position="111"/>
        <end position="120"/>
    </location>
</feature>
<keyword evidence="2" id="KW-0472">Membrane</keyword>
<feature type="transmembrane region" description="Helical" evidence="2">
    <location>
        <begin position="12"/>
        <end position="41"/>
    </location>
</feature>
<keyword evidence="2" id="KW-0812">Transmembrane</keyword>
<comment type="caution">
    <text evidence="3">The sequence shown here is derived from an EMBL/GenBank/DDBJ whole genome shotgun (WGS) entry which is preliminary data.</text>
</comment>
<feature type="compositionally biased region" description="Low complexity" evidence="1">
    <location>
        <begin position="121"/>
        <end position="131"/>
    </location>
</feature>